<keyword evidence="10" id="KW-1185">Reference proteome</keyword>
<comment type="similarity">
    <text evidence="2 8">Belongs to the 4-toluene sulfonate uptake permease (TSUP) (TC 2.A.102) family.</text>
</comment>
<dbReference type="PANTHER" id="PTHR30269:SF23">
    <property type="entry name" value="MEMBRANE TRANSPORTER PROTEIN YDHB-RELATED"/>
    <property type="match status" value="1"/>
</dbReference>
<evidence type="ECO:0000256" key="4">
    <source>
        <dbReference type="ARBA" id="ARBA00022475"/>
    </source>
</evidence>
<comment type="caution">
    <text evidence="9">The sequence shown here is derived from an EMBL/GenBank/DDBJ whole genome shotgun (WGS) entry which is preliminary data.</text>
</comment>
<evidence type="ECO:0000313" key="9">
    <source>
        <dbReference type="EMBL" id="TWD95714.1"/>
    </source>
</evidence>
<gene>
    <name evidence="9" type="ORF">FB550_11276</name>
</gene>
<comment type="subcellular location">
    <subcellularLocation>
        <location evidence="1 8">Cell membrane</location>
        <topology evidence="1 8">Multi-pass membrane protein</topology>
    </subcellularLocation>
</comment>
<dbReference type="EMBL" id="VIVN01000012">
    <property type="protein sequence ID" value="TWD95714.1"/>
    <property type="molecule type" value="Genomic_DNA"/>
</dbReference>
<proteinExistence type="inferred from homology"/>
<dbReference type="InterPro" id="IPR052017">
    <property type="entry name" value="TSUP"/>
</dbReference>
<dbReference type="Pfam" id="PF01925">
    <property type="entry name" value="TauE"/>
    <property type="match status" value="1"/>
</dbReference>
<feature type="transmembrane region" description="Helical" evidence="8">
    <location>
        <begin position="231"/>
        <end position="248"/>
    </location>
</feature>
<keyword evidence="4 8" id="KW-1003">Cell membrane</keyword>
<dbReference type="RefSeq" id="WP_222429661.1">
    <property type="nucleotide sequence ID" value="NZ_VIVN01000012.1"/>
</dbReference>
<feature type="transmembrane region" description="Helical" evidence="8">
    <location>
        <begin position="105"/>
        <end position="121"/>
    </location>
</feature>
<feature type="transmembrane region" description="Helical" evidence="8">
    <location>
        <begin position="80"/>
        <end position="98"/>
    </location>
</feature>
<feature type="transmembrane region" description="Helical" evidence="8">
    <location>
        <begin position="141"/>
        <end position="164"/>
    </location>
</feature>
<organism evidence="9 10">
    <name type="scientific">Neobacillus bataviensis</name>
    <dbReference type="NCBI Taxonomy" id="220685"/>
    <lineage>
        <taxon>Bacteria</taxon>
        <taxon>Bacillati</taxon>
        <taxon>Bacillota</taxon>
        <taxon>Bacilli</taxon>
        <taxon>Bacillales</taxon>
        <taxon>Bacillaceae</taxon>
        <taxon>Neobacillus</taxon>
    </lineage>
</organism>
<keyword evidence="3" id="KW-0813">Transport</keyword>
<reference evidence="9 10" key="1">
    <citation type="submission" date="2019-06" db="EMBL/GenBank/DDBJ databases">
        <title>Sorghum-associated microbial communities from plants grown in Nebraska, USA.</title>
        <authorList>
            <person name="Schachtman D."/>
        </authorList>
    </citation>
    <scope>NUCLEOTIDE SEQUENCE [LARGE SCALE GENOMIC DNA]</scope>
    <source>
        <strain evidence="9 10">2482</strain>
    </source>
</reference>
<keyword evidence="7 8" id="KW-0472">Membrane</keyword>
<dbReference type="AlphaFoldDB" id="A0A561CXE0"/>
<evidence type="ECO:0000256" key="3">
    <source>
        <dbReference type="ARBA" id="ARBA00022448"/>
    </source>
</evidence>
<evidence type="ECO:0000256" key="1">
    <source>
        <dbReference type="ARBA" id="ARBA00004651"/>
    </source>
</evidence>
<keyword evidence="5 8" id="KW-0812">Transmembrane</keyword>
<name>A0A561CXE0_9BACI</name>
<evidence type="ECO:0000313" key="10">
    <source>
        <dbReference type="Proteomes" id="UP000319671"/>
    </source>
</evidence>
<sequence>MLSLFHLNLSEWIWLIVASVLIGFSKTGISAFSMPVIPIIALIFGGKESTGMILPLLIIGDLFAIYYYNRHADWKDIKALLPWVALGLLLGLVVGEYTNDEQFKIIISICVILCLIILVYMEKKGEGAKVPKGKWFYALTGILSGFASMIGNAAGPIFSVFLLAKGFKKDKFLGTTAWFFFIVNISKVPMQALVWHNIHLKTLLFSLMMIPAIAVGAIIGAFLIKRINEKPFRIIILIVTALSAIRLIF</sequence>
<keyword evidence="6 8" id="KW-1133">Transmembrane helix</keyword>
<evidence type="ECO:0000256" key="7">
    <source>
        <dbReference type="ARBA" id="ARBA00023136"/>
    </source>
</evidence>
<feature type="transmembrane region" description="Helical" evidence="8">
    <location>
        <begin position="204"/>
        <end position="224"/>
    </location>
</feature>
<dbReference type="GO" id="GO:0005886">
    <property type="term" value="C:plasma membrane"/>
    <property type="evidence" value="ECO:0007669"/>
    <property type="project" value="UniProtKB-SubCell"/>
</dbReference>
<protein>
    <recommendedName>
        <fullName evidence="8">Probable membrane transporter protein</fullName>
    </recommendedName>
</protein>
<evidence type="ECO:0000256" key="6">
    <source>
        <dbReference type="ARBA" id="ARBA00022989"/>
    </source>
</evidence>
<feature type="transmembrane region" description="Helical" evidence="8">
    <location>
        <begin position="176"/>
        <end position="198"/>
    </location>
</feature>
<dbReference type="InterPro" id="IPR002781">
    <property type="entry name" value="TM_pro_TauE-like"/>
</dbReference>
<dbReference type="Proteomes" id="UP000319671">
    <property type="component" value="Unassembled WGS sequence"/>
</dbReference>
<dbReference type="PANTHER" id="PTHR30269">
    <property type="entry name" value="TRANSMEMBRANE PROTEIN YFCA"/>
    <property type="match status" value="1"/>
</dbReference>
<evidence type="ECO:0000256" key="8">
    <source>
        <dbReference type="RuleBase" id="RU363041"/>
    </source>
</evidence>
<accession>A0A561CXE0</accession>
<evidence type="ECO:0000256" key="5">
    <source>
        <dbReference type="ARBA" id="ARBA00022692"/>
    </source>
</evidence>
<evidence type="ECO:0000256" key="2">
    <source>
        <dbReference type="ARBA" id="ARBA00009142"/>
    </source>
</evidence>
<feature type="transmembrane region" description="Helical" evidence="8">
    <location>
        <begin position="12"/>
        <end position="44"/>
    </location>
</feature>